<protein>
    <submittedName>
        <fullName evidence="2">Outer membrane beta-barrel protein</fullName>
    </submittedName>
</protein>
<feature type="signal peptide" evidence="1">
    <location>
        <begin position="1"/>
        <end position="19"/>
    </location>
</feature>
<evidence type="ECO:0000256" key="1">
    <source>
        <dbReference type="SAM" id="SignalP"/>
    </source>
</evidence>
<evidence type="ECO:0000313" key="2">
    <source>
        <dbReference type="EMBL" id="XBG62836.1"/>
    </source>
</evidence>
<accession>A0AAU7BXM4</accession>
<dbReference type="SUPFAM" id="SSF56925">
    <property type="entry name" value="OMPA-like"/>
    <property type="match status" value="1"/>
</dbReference>
<sequence>MKKLLLVMAVVAFSFTANAQDFRAGINVGLPVGDAGDGYTFNLGVDLSYMWNVSEDFNAGLSTGYSHFMGDEISGFEIDDASFLPLAGSARFNASEEFVLGADLGYAIGISPDGNDGGFYYRPMIGYNVGGNAQITASYSGVSVDGGTFSSINLGVNFGL</sequence>
<dbReference type="InterPro" id="IPR011250">
    <property type="entry name" value="OMP/PagP_B-barrel"/>
</dbReference>
<proteinExistence type="predicted"/>
<dbReference type="RefSeq" id="WP_347926339.1">
    <property type="nucleotide sequence ID" value="NZ_CP157199.1"/>
</dbReference>
<feature type="chain" id="PRO_5043716958" evidence="1">
    <location>
        <begin position="20"/>
        <end position="160"/>
    </location>
</feature>
<organism evidence="2">
    <name type="scientific">Pontimicrobium sp. SW4</name>
    <dbReference type="NCBI Taxonomy" id="3153519"/>
    <lineage>
        <taxon>Bacteria</taxon>
        <taxon>Pseudomonadati</taxon>
        <taxon>Bacteroidota</taxon>
        <taxon>Flavobacteriia</taxon>
        <taxon>Flavobacteriales</taxon>
        <taxon>Flavobacteriaceae</taxon>
        <taxon>Pontimicrobium</taxon>
    </lineage>
</organism>
<reference evidence="2" key="1">
    <citation type="submission" date="2024-05" db="EMBL/GenBank/DDBJ databases">
        <title>Pontimicrobium maritimus sp. nov., isolated form sea water.</title>
        <authorList>
            <person name="Muhammad N."/>
            <person name="Vuong T.Q."/>
            <person name="Han H.L."/>
            <person name="Kim S.-G."/>
        </authorList>
    </citation>
    <scope>NUCLEOTIDE SEQUENCE</scope>
    <source>
        <strain evidence="2">SW4</strain>
    </source>
</reference>
<gene>
    <name evidence="2" type="ORF">ABGB03_07965</name>
</gene>
<dbReference type="EMBL" id="CP157199">
    <property type="protein sequence ID" value="XBG62836.1"/>
    <property type="molecule type" value="Genomic_DNA"/>
</dbReference>
<keyword evidence="1" id="KW-0732">Signal</keyword>
<name>A0AAU7BXM4_9FLAO</name>
<dbReference type="AlphaFoldDB" id="A0AAU7BXM4"/>